<accession>A0ABT2P0G7</accession>
<dbReference type="PANTHER" id="PTHR43158">
    <property type="entry name" value="SKFA PEPTIDE EXPORT ATP-BINDING PROTEIN SKFE"/>
    <property type="match status" value="1"/>
</dbReference>
<dbReference type="SUPFAM" id="SSF52540">
    <property type="entry name" value="P-loop containing nucleoside triphosphate hydrolases"/>
    <property type="match status" value="1"/>
</dbReference>
<evidence type="ECO:0000313" key="4">
    <source>
        <dbReference type="EMBL" id="MCT8389856.1"/>
    </source>
</evidence>
<dbReference type="Pfam" id="PF00005">
    <property type="entry name" value="ABC_tran"/>
    <property type="match status" value="1"/>
</dbReference>
<dbReference type="InterPro" id="IPR027417">
    <property type="entry name" value="P-loop_NTPase"/>
</dbReference>
<keyword evidence="1" id="KW-0547">Nucleotide-binding</keyword>
<dbReference type="GO" id="GO:0005524">
    <property type="term" value="F:ATP binding"/>
    <property type="evidence" value="ECO:0007669"/>
    <property type="project" value="UniProtKB-KW"/>
</dbReference>
<evidence type="ECO:0000313" key="5">
    <source>
        <dbReference type="Proteomes" id="UP001525857"/>
    </source>
</evidence>
<evidence type="ECO:0000256" key="2">
    <source>
        <dbReference type="ARBA" id="ARBA00022840"/>
    </source>
</evidence>
<dbReference type="Gene3D" id="3.40.50.300">
    <property type="entry name" value="P-loop containing nucleotide triphosphate hydrolases"/>
    <property type="match status" value="1"/>
</dbReference>
<keyword evidence="5" id="KW-1185">Reference proteome</keyword>
<sequence length="196" mass="21675">MEIQNYVFQIGKRQIVAPRNITFLPGKLNIITGANGSGKSSLLDFIAGVGSSATNGKKIDWPHTRTIAYQLQKTHFFPNLTVAQTIRLFRSLSYDVDTTEQPLLEAAKVAILDPIASTPMGRLSGGEQQMVLTYGHCLLDKELYLFDEPMSGVDSAHVEVMLQLINQLVTARGKTVVMVTHHLEQLEGMTFHHVAL</sequence>
<evidence type="ECO:0000256" key="1">
    <source>
        <dbReference type="ARBA" id="ARBA00022741"/>
    </source>
</evidence>
<reference evidence="4 5" key="1">
    <citation type="submission" date="2018-08" db="EMBL/GenBank/DDBJ databases">
        <title>Draft genome sequences of Leuconostoc spp. and Weissella spp. with biocontrol potential.</title>
        <authorList>
            <person name="Lo R."/>
            <person name="Ho V.T.T."/>
            <person name="Turner M.S."/>
        </authorList>
    </citation>
    <scope>NUCLEOTIDE SEQUENCE [LARGE SCALE GENOMIC DNA]</scope>
    <source>
        <strain evidence="4 5">733</strain>
    </source>
</reference>
<protein>
    <submittedName>
        <fullName evidence="4">ATP-binding cassette domain-containing protein</fullName>
    </submittedName>
</protein>
<dbReference type="InterPro" id="IPR003439">
    <property type="entry name" value="ABC_transporter-like_ATP-bd"/>
</dbReference>
<gene>
    <name evidence="4" type="ORF">D0501_07185</name>
</gene>
<dbReference type="Proteomes" id="UP001525857">
    <property type="component" value="Unassembled WGS sequence"/>
</dbReference>
<dbReference type="PROSITE" id="PS50893">
    <property type="entry name" value="ABC_TRANSPORTER_2"/>
    <property type="match status" value="1"/>
</dbReference>
<keyword evidence="2 4" id="KW-0067">ATP-binding</keyword>
<organism evidence="4 5">
    <name type="scientific">Leuconostoc holzapfelii</name>
    <dbReference type="NCBI Taxonomy" id="434464"/>
    <lineage>
        <taxon>Bacteria</taxon>
        <taxon>Bacillati</taxon>
        <taxon>Bacillota</taxon>
        <taxon>Bacilli</taxon>
        <taxon>Lactobacillales</taxon>
        <taxon>Lactobacillaceae</taxon>
        <taxon>Leuconostoc</taxon>
    </lineage>
</organism>
<feature type="domain" description="ABC transporter" evidence="3">
    <location>
        <begin position="1"/>
        <end position="196"/>
    </location>
</feature>
<name>A0ABT2P0G7_9LACO</name>
<dbReference type="EMBL" id="QVOV01000008">
    <property type="protein sequence ID" value="MCT8389856.1"/>
    <property type="molecule type" value="Genomic_DNA"/>
</dbReference>
<dbReference type="RefSeq" id="WP_261657402.1">
    <property type="nucleotide sequence ID" value="NZ_QVOV01000008.1"/>
</dbReference>
<evidence type="ECO:0000259" key="3">
    <source>
        <dbReference type="PROSITE" id="PS50893"/>
    </source>
</evidence>
<comment type="caution">
    <text evidence="4">The sequence shown here is derived from an EMBL/GenBank/DDBJ whole genome shotgun (WGS) entry which is preliminary data.</text>
</comment>
<dbReference type="PANTHER" id="PTHR43158:SF2">
    <property type="entry name" value="SKFA PEPTIDE EXPORT ATP-BINDING PROTEIN SKFE"/>
    <property type="match status" value="1"/>
</dbReference>
<proteinExistence type="predicted"/>